<dbReference type="RefSeq" id="WP_155765754.1">
    <property type="nucleotide sequence ID" value="NZ_CP009553.3"/>
</dbReference>
<dbReference type="Proteomes" id="UP000254573">
    <property type="component" value="Unassembled WGS sequence"/>
</dbReference>
<gene>
    <name evidence="1" type="ORF">NCTC13160_04846</name>
</gene>
<proteinExistence type="predicted"/>
<accession>A0A378YXU5</accession>
<reference evidence="1 2" key="1">
    <citation type="submission" date="2018-06" db="EMBL/GenBank/DDBJ databases">
        <authorList>
            <consortium name="Pathogen Informatics"/>
            <person name="Doyle S."/>
        </authorList>
    </citation>
    <scope>NUCLEOTIDE SEQUENCE [LARGE SCALE GENOMIC DNA]</scope>
    <source>
        <strain evidence="1 2">NCTC13160</strain>
    </source>
</reference>
<organism evidence="1 2">
    <name type="scientific">Pandoraea pnomenusa</name>
    <dbReference type="NCBI Taxonomy" id="93220"/>
    <lineage>
        <taxon>Bacteria</taxon>
        <taxon>Pseudomonadati</taxon>
        <taxon>Pseudomonadota</taxon>
        <taxon>Betaproteobacteria</taxon>
        <taxon>Burkholderiales</taxon>
        <taxon>Burkholderiaceae</taxon>
        <taxon>Pandoraea</taxon>
    </lineage>
</organism>
<evidence type="ECO:0000313" key="1">
    <source>
        <dbReference type="EMBL" id="SUA81972.1"/>
    </source>
</evidence>
<sequence length="47" mass="5151">MIRLAIDFGAFCARMLAVLAFLFLLVGIFKYSADSYAADVPTYGRTA</sequence>
<dbReference type="EMBL" id="UGSG01000001">
    <property type="protein sequence ID" value="SUA81972.1"/>
    <property type="molecule type" value="Genomic_DNA"/>
</dbReference>
<name>A0A378YXU5_9BURK</name>
<protein>
    <submittedName>
        <fullName evidence="1">Uncharacterized protein</fullName>
    </submittedName>
</protein>
<evidence type="ECO:0000313" key="2">
    <source>
        <dbReference type="Proteomes" id="UP000254573"/>
    </source>
</evidence>
<dbReference type="AlphaFoldDB" id="A0A378YXU5"/>